<evidence type="ECO:0000313" key="3">
    <source>
        <dbReference type="Proteomes" id="UP000188929"/>
    </source>
</evidence>
<feature type="region of interest" description="Disordered" evidence="1">
    <location>
        <begin position="56"/>
        <end position="79"/>
    </location>
</feature>
<accession>A0A1V2I1W5</accession>
<organism evidence="2 3">
    <name type="scientific">Pseudofrankia asymbiotica</name>
    <dbReference type="NCBI Taxonomy" id="1834516"/>
    <lineage>
        <taxon>Bacteria</taxon>
        <taxon>Bacillati</taxon>
        <taxon>Actinomycetota</taxon>
        <taxon>Actinomycetes</taxon>
        <taxon>Frankiales</taxon>
        <taxon>Frankiaceae</taxon>
        <taxon>Pseudofrankia</taxon>
    </lineage>
</organism>
<comment type="caution">
    <text evidence="2">The sequence shown here is derived from an EMBL/GenBank/DDBJ whole genome shotgun (WGS) entry which is preliminary data.</text>
</comment>
<sequence length="79" mass="8017">MNPNPAGRAAHPRAVFVVSCPACLVLDLAVEDEPGAIDAAGVHDDTHHGGAVVATYTPATRHTPTAPTAGPVPADTRKD</sequence>
<evidence type="ECO:0000256" key="1">
    <source>
        <dbReference type="SAM" id="MobiDB-lite"/>
    </source>
</evidence>
<dbReference type="STRING" id="1834516.BL253_31960"/>
<dbReference type="AlphaFoldDB" id="A0A1V2I1W5"/>
<protein>
    <submittedName>
        <fullName evidence="2">Uncharacterized protein</fullName>
    </submittedName>
</protein>
<evidence type="ECO:0000313" key="2">
    <source>
        <dbReference type="EMBL" id="ONH23834.1"/>
    </source>
</evidence>
<proteinExistence type="predicted"/>
<dbReference type="RefSeq" id="WP_076821230.1">
    <property type="nucleotide sequence ID" value="NZ_MOMC01000079.1"/>
</dbReference>
<name>A0A1V2I1W5_9ACTN</name>
<reference evidence="3" key="1">
    <citation type="submission" date="2016-10" db="EMBL/GenBank/DDBJ databases">
        <title>Frankia sp. NRRL B-16386 Genome sequencing.</title>
        <authorList>
            <person name="Ghodhbane-Gtari F."/>
            <person name="Swanson E."/>
            <person name="Gueddou A."/>
            <person name="Hezbri K."/>
            <person name="Ktari K."/>
            <person name="Nouioui I."/>
            <person name="Morris K."/>
            <person name="Simpson S."/>
            <person name="Abebe-Akele F."/>
            <person name="Thomas K."/>
            <person name="Gtari M."/>
            <person name="Tisa L.S."/>
        </authorList>
    </citation>
    <scope>NUCLEOTIDE SEQUENCE [LARGE SCALE GENOMIC DNA]</scope>
    <source>
        <strain evidence="3">NRRL B-16386</strain>
    </source>
</reference>
<dbReference type="Proteomes" id="UP000188929">
    <property type="component" value="Unassembled WGS sequence"/>
</dbReference>
<keyword evidence="3" id="KW-1185">Reference proteome</keyword>
<dbReference type="EMBL" id="MOMC01000079">
    <property type="protein sequence ID" value="ONH23834.1"/>
    <property type="molecule type" value="Genomic_DNA"/>
</dbReference>
<gene>
    <name evidence="2" type="ORF">BL253_31960</name>
</gene>